<dbReference type="Pfam" id="PF12833">
    <property type="entry name" value="HTH_18"/>
    <property type="match status" value="1"/>
</dbReference>
<dbReference type="PANTHER" id="PTHR46796">
    <property type="entry name" value="HTH-TYPE TRANSCRIPTIONAL ACTIVATOR RHAS-RELATED"/>
    <property type="match status" value="1"/>
</dbReference>
<dbReference type="KEGG" id="sphv:F9278_37055"/>
<dbReference type="GO" id="GO:0043565">
    <property type="term" value="F:sequence-specific DNA binding"/>
    <property type="evidence" value="ECO:0007669"/>
    <property type="project" value="InterPro"/>
</dbReference>
<evidence type="ECO:0000313" key="5">
    <source>
        <dbReference type="EMBL" id="QFR03044.1"/>
    </source>
</evidence>
<dbReference type="Proteomes" id="UP000327294">
    <property type="component" value="Chromosome"/>
</dbReference>
<evidence type="ECO:0000256" key="3">
    <source>
        <dbReference type="ARBA" id="ARBA00023163"/>
    </source>
</evidence>
<accession>A0A5P8KI46</accession>
<dbReference type="InterPro" id="IPR050204">
    <property type="entry name" value="AraC_XylS_family_regulators"/>
</dbReference>
<sequence>MDMNSISADGIEVTTVDCGPAAIRFENDSSDPHASPQCVIFYMLSGVAFTVHEGHCVEIDTGTLIVTDNCADFSFHTPGVSRLLVLRFAGEMMDAMPTAHRGAFRVVRRPEESQTGSLLFPLLRTLATEIWNVDGELGPGLGHIVCFLGMSMARIAYADMSDYHPAGGVPLLIDVKESIERQLSFFGVGPATIAAEHHISVRQLHRLFEPAGESVMQYIRRRRLEGFARDLVDPDLRHRKISELAAAWGMPDSAMLSKNFRSAYGVPPREYRKRYCPK</sequence>
<dbReference type="PANTHER" id="PTHR46796:SF6">
    <property type="entry name" value="ARAC SUBFAMILY"/>
    <property type="match status" value="1"/>
</dbReference>
<dbReference type="SMART" id="SM00342">
    <property type="entry name" value="HTH_ARAC"/>
    <property type="match status" value="1"/>
</dbReference>
<feature type="domain" description="HTH araC/xylS-type" evidence="4">
    <location>
        <begin position="173"/>
        <end position="274"/>
    </location>
</feature>
<dbReference type="InterPro" id="IPR035418">
    <property type="entry name" value="AraC-bd_2"/>
</dbReference>
<gene>
    <name evidence="5" type="ORF">F9278_37055</name>
</gene>
<keyword evidence="1" id="KW-0805">Transcription regulation</keyword>
<dbReference type="PROSITE" id="PS01124">
    <property type="entry name" value="HTH_ARAC_FAMILY_2"/>
    <property type="match status" value="1"/>
</dbReference>
<dbReference type="InterPro" id="IPR009057">
    <property type="entry name" value="Homeodomain-like_sf"/>
</dbReference>
<keyword evidence="2" id="KW-0238">DNA-binding</keyword>
<dbReference type="SUPFAM" id="SSF46689">
    <property type="entry name" value="Homeodomain-like"/>
    <property type="match status" value="1"/>
</dbReference>
<dbReference type="InterPro" id="IPR018060">
    <property type="entry name" value="HTH_AraC"/>
</dbReference>
<proteinExistence type="predicted"/>
<protein>
    <submittedName>
        <fullName evidence="5">Helix-turn-helix domain-containing protein</fullName>
    </submittedName>
</protein>
<dbReference type="GO" id="GO:0003700">
    <property type="term" value="F:DNA-binding transcription factor activity"/>
    <property type="evidence" value="ECO:0007669"/>
    <property type="project" value="InterPro"/>
</dbReference>
<dbReference type="Pfam" id="PF14525">
    <property type="entry name" value="AraC_binding_2"/>
    <property type="match status" value="1"/>
</dbReference>
<dbReference type="AlphaFoldDB" id="A0A5P8KI46"/>
<evidence type="ECO:0000259" key="4">
    <source>
        <dbReference type="PROSITE" id="PS01124"/>
    </source>
</evidence>
<evidence type="ECO:0000256" key="1">
    <source>
        <dbReference type="ARBA" id="ARBA00023015"/>
    </source>
</evidence>
<reference evidence="5 6" key="1">
    <citation type="submission" date="2019-10" db="EMBL/GenBank/DDBJ databases">
        <title>Streptomyces sp. strain GY16 isolated from leaves of Broussonetia papyrifera.</title>
        <authorList>
            <person name="Mo P."/>
        </authorList>
    </citation>
    <scope>NUCLEOTIDE SEQUENCE [LARGE SCALE GENOMIC DNA]</scope>
    <source>
        <strain evidence="5 6">GY16</strain>
    </source>
</reference>
<keyword evidence="3" id="KW-0804">Transcription</keyword>
<dbReference type="EMBL" id="CP045096">
    <property type="protein sequence ID" value="QFR03044.1"/>
    <property type="molecule type" value="Genomic_DNA"/>
</dbReference>
<name>A0A5P8KI46_9ACTN</name>
<organism evidence="5 6">
    <name type="scientific">Streptomyces phaeolivaceus</name>
    <dbReference type="NCBI Taxonomy" id="2653200"/>
    <lineage>
        <taxon>Bacteria</taxon>
        <taxon>Bacillati</taxon>
        <taxon>Actinomycetota</taxon>
        <taxon>Actinomycetes</taxon>
        <taxon>Kitasatosporales</taxon>
        <taxon>Streptomycetaceae</taxon>
        <taxon>Streptomyces</taxon>
    </lineage>
</organism>
<dbReference type="Gene3D" id="1.10.10.60">
    <property type="entry name" value="Homeodomain-like"/>
    <property type="match status" value="1"/>
</dbReference>
<evidence type="ECO:0000256" key="2">
    <source>
        <dbReference type="ARBA" id="ARBA00023125"/>
    </source>
</evidence>
<keyword evidence="6" id="KW-1185">Reference proteome</keyword>
<evidence type="ECO:0000313" key="6">
    <source>
        <dbReference type="Proteomes" id="UP000327294"/>
    </source>
</evidence>